<dbReference type="Proteomes" id="UP000311713">
    <property type="component" value="Unassembled WGS sequence"/>
</dbReference>
<feature type="compositionally biased region" description="Basic and acidic residues" evidence="1">
    <location>
        <begin position="60"/>
        <end position="92"/>
    </location>
</feature>
<feature type="compositionally biased region" description="Polar residues" evidence="1">
    <location>
        <begin position="19"/>
        <end position="29"/>
    </location>
</feature>
<dbReference type="OrthoDB" id="3825678at2"/>
<sequence length="195" mass="20372">MSLPAADELFRSTGGAAVQPSSPSTSQENAAAEPQRAPSADQSGEPAGSGAPGAPDEGAGEGRARREPRPGAPRERGGREERLPAQAKRDGSGRPTVPPAGGQPTAPGRGAPAAPQRKGRAARRPSGRERHDEKITVYVSAEELMDLEHARLVLRGEHGLAVDRGRIVREAVAVVLADLESRGDASILVRRLRGR</sequence>
<dbReference type="AlphaFoldDB" id="A0A5C4USP3"/>
<gene>
    <name evidence="2" type="ORF">FH715_24030</name>
</gene>
<name>A0A5C4USP3_9ACTN</name>
<comment type="caution">
    <text evidence="2">The sequence shown here is derived from an EMBL/GenBank/DDBJ whole genome shotgun (WGS) entry which is preliminary data.</text>
</comment>
<reference evidence="2 3" key="1">
    <citation type="submission" date="2019-06" db="EMBL/GenBank/DDBJ databases">
        <title>Draft genome of Streptomyces sedi sp. JCM16909.</title>
        <authorList>
            <person name="Klykleung N."/>
            <person name="Tanasupawat S."/>
            <person name="Kudo T."/>
            <person name="Yuki M."/>
            <person name="Ohkuma M."/>
        </authorList>
    </citation>
    <scope>NUCLEOTIDE SEQUENCE [LARGE SCALE GENOMIC DNA]</scope>
    <source>
        <strain evidence="2 3">JCM 16909</strain>
    </source>
</reference>
<feature type="region of interest" description="Disordered" evidence="1">
    <location>
        <begin position="1"/>
        <end position="134"/>
    </location>
</feature>
<evidence type="ECO:0000256" key="1">
    <source>
        <dbReference type="SAM" id="MobiDB-lite"/>
    </source>
</evidence>
<feature type="compositionally biased region" description="Low complexity" evidence="1">
    <location>
        <begin position="99"/>
        <end position="116"/>
    </location>
</feature>
<accession>A0A5C4USP3</accession>
<proteinExistence type="predicted"/>
<organism evidence="2 3">
    <name type="scientific">Streptomyces sedi</name>
    <dbReference type="NCBI Taxonomy" id="555059"/>
    <lineage>
        <taxon>Bacteria</taxon>
        <taxon>Bacillati</taxon>
        <taxon>Actinomycetota</taxon>
        <taxon>Actinomycetes</taxon>
        <taxon>Kitasatosporales</taxon>
        <taxon>Streptomycetaceae</taxon>
        <taxon>Streptomyces</taxon>
    </lineage>
</organism>
<evidence type="ECO:0008006" key="4">
    <source>
        <dbReference type="Google" id="ProtNLM"/>
    </source>
</evidence>
<evidence type="ECO:0000313" key="3">
    <source>
        <dbReference type="Proteomes" id="UP000311713"/>
    </source>
</evidence>
<feature type="compositionally biased region" description="Low complexity" evidence="1">
    <location>
        <begin position="44"/>
        <end position="57"/>
    </location>
</feature>
<keyword evidence="3" id="KW-1185">Reference proteome</keyword>
<protein>
    <recommendedName>
        <fullName evidence="4">Cobyrinic acid a,c-diamide synthase</fullName>
    </recommendedName>
</protein>
<evidence type="ECO:0000313" key="2">
    <source>
        <dbReference type="EMBL" id="TNM26373.1"/>
    </source>
</evidence>
<dbReference type="EMBL" id="VDGT01000023">
    <property type="protein sequence ID" value="TNM26373.1"/>
    <property type="molecule type" value="Genomic_DNA"/>
</dbReference>